<dbReference type="PANTHER" id="PTHR32347">
    <property type="entry name" value="EFFLUX SYSTEM COMPONENT YKNX-RELATED"/>
    <property type="match status" value="1"/>
</dbReference>
<feature type="domain" description="Multidrug resistance protein MdtA-like barrel-sandwich hybrid" evidence="6">
    <location>
        <begin position="95"/>
        <end position="273"/>
    </location>
</feature>
<comment type="subcellular location">
    <subcellularLocation>
        <location evidence="1">Cell envelope</location>
    </subcellularLocation>
</comment>
<keyword evidence="5" id="KW-0812">Transmembrane</keyword>
<accession>A0A918JPJ4</accession>
<dbReference type="InterPro" id="IPR050465">
    <property type="entry name" value="UPF0194_transport"/>
</dbReference>
<dbReference type="Gene3D" id="2.40.30.170">
    <property type="match status" value="1"/>
</dbReference>
<evidence type="ECO:0000259" key="6">
    <source>
        <dbReference type="Pfam" id="PF25917"/>
    </source>
</evidence>
<dbReference type="InterPro" id="IPR058625">
    <property type="entry name" value="MdtA-like_BSH"/>
</dbReference>
<evidence type="ECO:0000256" key="1">
    <source>
        <dbReference type="ARBA" id="ARBA00004196"/>
    </source>
</evidence>
<dbReference type="Gene3D" id="2.40.50.100">
    <property type="match status" value="1"/>
</dbReference>
<evidence type="ECO:0000256" key="3">
    <source>
        <dbReference type="ARBA" id="ARBA00023054"/>
    </source>
</evidence>
<reference evidence="7" key="2">
    <citation type="submission" date="2020-09" db="EMBL/GenBank/DDBJ databases">
        <authorList>
            <person name="Sun Q."/>
            <person name="Kim S."/>
        </authorList>
    </citation>
    <scope>NUCLEOTIDE SEQUENCE</scope>
    <source>
        <strain evidence="7">KCTC 22164</strain>
    </source>
</reference>
<dbReference type="Proteomes" id="UP000631300">
    <property type="component" value="Unassembled WGS sequence"/>
</dbReference>
<protein>
    <submittedName>
        <fullName evidence="7">RND transporter MFP subunit</fullName>
    </submittedName>
</protein>
<proteinExistence type="inferred from homology"/>
<dbReference type="Gene3D" id="2.40.420.20">
    <property type="match status" value="1"/>
</dbReference>
<keyword evidence="5" id="KW-0472">Membrane</keyword>
<evidence type="ECO:0000256" key="5">
    <source>
        <dbReference type="SAM" id="Phobius"/>
    </source>
</evidence>
<keyword evidence="8" id="KW-1185">Reference proteome</keyword>
<evidence type="ECO:0000256" key="2">
    <source>
        <dbReference type="ARBA" id="ARBA00009477"/>
    </source>
</evidence>
<dbReference type="GO" id="GO:0030313">
    <property type="term" value="C:cell envelope"/>
    <property type="evidence" value="ECO:0007669"/>
    <property type="project" value="UniProtKB-SubCell"/>
</dbReference>
<dbReference type="PANTHER" id="PTHR32347:SF14">
    <property type="entry name" value="EFFLUX SYSTEM COMPONENT YKNX-RELATED"/>
    <property type="match status" value="1"/>
</dbReference>
<feature type="coiled-coil region" evidence="4">
    <location>
        <begin position="218"/>
        <end position="245"/>
    </location>
</feature>
<keyword evidence="3 4" id="KW-0175">Coiled coil</keyword>
<sequence>MSIADTSGQDTLLSPAASSRRRTIWIVAVVALLILALVVALPAISNWQQSEASVPRDRLRIATVSYGDLIRDLSVEGRVVAAVSPRIYSPAQGTIDLHVDAGEQVTQGQVLATIDSPLLTNELQQEQSQYEALNVALERQRIQAKKQMLEDQKAIDLANVTLLAADREKRRADKAYETRAISNIDYEKAQDDLNNAQLVHEHAVQDAALNKESLLFEIEAKEHEANRQQLRYSDLKRQVDALTLRSPVTGIVGNLAVEQKNQVTKNQILLSVVDLTELELEVAIPESYADDLGIGMPAEVRFNNSLYAAKLISISPEIENNQVTGRVRFAPPEDDPDAIPVGLRQNQRLTTRILMENKPNVLMVQRGQFLDSGAGRIAYRVDGDMAHRVAIQTGARSLSSVEIVDGLAPDDQIIISGTSAFDGAQSVLITQ</sequence>
<dbReference type="AlphaFoldDB" id="A0A918JPJ4"/>
<organism evidence="7 8">
    <name type="scientific">Alteromonas halophila</name>
    <dbReference type="NCBI Taxonomy" id="516698"/>
    <lineage>
        <taxon>Bacteria</taxon>
        <taxon>Pseudomonadati</taxon>
        <taxon>Pseudomonadota</taxon>
        <taxon>Gammaproteobacteria</taxon>
        <taxon>Alteromonadales</taxon>
        <taxon>Alteromonadaceae</taxon>
        <taxon>Alteromonas/Salinimonas group</taxon>
        <taxon>Alteromonas</taxon>
    </lineage>
</organism>
<evidence type="ECO:0000313" key="8">
    <source>
        <dbReference type="Proteomes" id="UP000631300"/>
    </source>
</evidence>
<dbReference type="EMBL" id="BMXP01000007">
    <property type="protein sequence ID" value="GGW91247.1"/>
    <property type="molecule type" value="Genomic_DNA"/>
</dbReference>
<gene>
    <name evidence="7" type="ORF">GCM10007391_26960</name>
</gene>
<keyword evidence="5" id="KW-1133">Transmembrane helix</keyword>
<dbReference type="RefSeq" id="WP_189407290.1">
    <property type="nucleotide sequence ID" value="NZ_BMXP01000007.1"/>
</dbReference>
<feature type="transmembrane region" description="Helical" evidence="5">
    <location>
        <begin position="24"/>
        <end position="44"/>
    </location>
</feature>
<comment type="similarity">
    <text evidence="2">Belongs to the membrane fusion protein (MFP) (TC 8.A.1) family.</text>
</comment>
<comment type="caution">
    <text evidence="7">The sequence shown here is derived from an EMBL/GenBank/DDBJ whole genome shotgun (WGS) entry which is preliminary data.</text>
</comment>
<evidence type="ECO:0000256" key="4">
    <source>
        <dbReference type="SAM" id="Coils"/>
    </source>
</evidence>
<reference evidence="7" key="1">
    <citation type="journal article" date="2014" name="Int. J. Syst. Evol. Microbiol.">
        <title>Complete genome sequence of Corynebacterium casei LMG S-19264T (=DSM 44701T), isolated from a smear-ripened cheese.</title>
        <authorList>
            <consortium name="US DOE Joint Genome Institute (JGI-PGF)"/>
            <person name="Walter F."/>
            <person name="Albersmeier A."/>
            <person name="Kalinowski J."/>
            <person name="Ruckert C."/>
        </authorList>
    </citation>
    <scope>NUCLEOTIDE SEQUENCE</scope>
    <source>
        <strain evidence="7">KCTC 22164</strain>
    </source>
</reference>
<dbReference type="Pfam" id="PF25917">
    <property type="entry name" value="BSH_RND"/>
    <property type="match status" value="1"/>
</dbReference>
<evidence type="ECO:0000313" key="7">
    <source>
        <dbReference type="EMBL" id="GGW91247.1"/>
    </source>
</evidence>
<name>A0A918JPJ4_9ALTE</name>